<dbReference type="GO" id="GO:0005737">
    <property type="term" value="C:cytoplasm"/>
    <property type="evidence" value="ECO:0007669"/>
    <property type="project" value="TreeGrafter"/>
</dbReference>
<evidence type="ECO:0000313" key="2">
    <source>
        <dbReference type="EMBL" id="CAI8047260.1"/>
    </source>
</evidence>
<name>A0AA35XDB6_GEOBA</name>
<dbReference type="InterPro" id="IPR004843">
    <property type="entry name" value="Calcineurin-like_PHP"/>
</dbReference>
<organism evidence="2 3">
    <name type="scientific">Geodia barretti</name>
    <name type="common">Barrett's horny sponge</name>
    <dbReference type="NCBI Taxonomy" id="519541"/>
    <lineage>
        <taxon>Eukaryota</taxon>
        <taxon>Metazoa</taxon>
        <taxon>Porifera</taxon>
        <taxon>Demospongiae</taxon>
        <taxon>Heteroscleromorpha</taxon>
        <taxon>Tetractinellida</taxon>
        <taxon>Astrophorina</taxon>
        <taxon>Geodiidae</taxon>
        <taxon>Geodia</taxon>
    </lineage>
</organism>
<keyword evidence="3" id="KW-1185">Reference proteome</keyword>
<dbReference type="PANTHER" id="PTHR32440">
    <property type="entry name" value="PHOSPHATASE DCR2-RELATED-RELATED"/>
    <property type="match status" value="1"/>
</dbReference>
<dbReference type="AlphaFoldDB" id="A0AA35XDB6"/>
<dbReference type="CDD" id="cd07383">
    <property type="entry name" value="MPP_Dcr2"/>
    <property type="match status" value="1"/>
</dbReference>
<reference evidence="2" key="1">
    <citation type="submission" date="2023-03" db="EMBL/GenBank/DDBJ databases">
        <authorList>
            <person name="Steffen K."/>
            <person name="Cardenas P."/>
        </authorList>
    </citation>
    <scope>NUCLEOTIDE SEQUENCE</scope>
</reference>
<dbReference type="Proteomes" id="UP001174909">
    <property type="component" value="Unassembled WGS sequence"/>
</dbReference>
<proteinExistence type="predicted"/>
<sequence>MENALQFRSDQRFKIVQFTDIHWHNGEEPDQQSAALIARVAKTESPDLIVLTGDILAGGGCDDAAESLRQVVQTVEACGVPWAAVFGNHDDEGTADRHELMAIMSESPLSLTQPGPAEIPGVGNYVLSIQSFKENVPAAVLYFIDSGSYAQTDIGGYDWIKREQIAWYLQESARITAGAGNPLPALAFFHIPIPEYDEVWDFHTCYGVKYENVCAPQVNTGFFAAMHEAGDVMGTFVGHEHVNDFWGDLHGIRLCYGRASGYNTYGREGFPRGARVIALQEGERQFETWLHLDDGTVVAGATGAYAASANFYRRLTERTATNNRI</sequence>
<dbReference type="PANTHER" id="PTHR32440:SF0">
    <property type="entry name" value="PHOSPHATASE DCR2-RELATED"/>
    <property type="match status" value="1"/>
</dbReference>
<dbReference type="Pfam" id="PF00149">
    <property type="entry name" value="Metallophos"/>
    <property type="match status" value="1"/>
</dbReference>
<evidence type="ECO:0000259" key="1">
    <source>
        <dbReference type="Pfam" id="PF00149"/>
    </source>
</evidence>
<comment type="caution">
    <text evidence="2">The sequence shown here is derived from an EMBL/GenBank/DDBJ whole genome shotgun (WGS) entry which is preliminary data.</text>
</comment>
<protein>
    <submittedName>
        <fullName evidence="2">Probable inactive purple acid phosphatase 29</fullName>
    </submittedName>
</protein>
<feature type="domain" description="Calcineurin-like phosphoesterase" evidence="1">
    <location>
        <begin position="13"/>
        <end position="242"/>
    </location>
</feature>
<gene>
    <name evidence="2" type="ORF">GBAR_LOCUS26106</name>
</gene>
<dbReference type="Gene3D" id="3.60.21.10">
    <property type="match status" value="1"/>
</dbReference>
<dbReference type="InterPro" id="IPR029052">
    <property type="entry name" value="Metallo-depent_PP-like"/>
</dbReference>
<accession>A0AA35XDB6</accession>
<dbReference type="InterPro" id="IPR011230">
    <property type="entry name" value="PAP14/16/28/29"/>
</dbReference>
<dbReference type="GO" id="GO:0016788">
    <property type="term" value="F:hydrolase activity, acting on ester bonds"/>
    <property type="evidence" value="ECO:0007669"/>
    <property type="project" value="TreeGrafter"/>
</dbReference>
<dbReference type="EMBL" id="CASHTH010003624">
    <property type="protein sequence ID" value="CAI8047260.1"/>
    <property type="molecule type" value="Genomic_DNA"/>
</dbReference>
<dbReference type="SUPFAM" id="SSF56300">
    <property type="entry name" value="Metallo-dependent phosphatases"/>
    <property type="match status" value="1"/>
</dbReference>
<evidence type="ECO:0000313" key="3">
    <source>
        <dbReference type="Proteomes" id="UP001174909"/>
    </source>
</evidence>
<dbReference type="PIRSF" id="PIRSF030250">
    <property type="entry name" value="Ptase_At2g46880"/>
    <property type="match status" value="1"/>
</dbReference>